<dbReference type="Proteomes" id="UP000641514">
    <property type="component" value="Unassembled WGS sequence"/>
</dbReference>
<protein>
    <submittedName>
        <fullName evidence="1">Uncharacterized protein</fullName>
    </submittedName>
</protein>
<dbReference type="EMBL" id="BMJH01000002">
    <property type="protein sequence ID" value="GGC68714.1"/>
    <property type="molecule type" value="Genomic_DNA"/>
</dbReference>
<organism evidence="1 2">
    <name type="scientific">Hoyosella rhizosphaerae</name>
    <dbReference type="NCBI Taxonomy" id="1755582"/>
    <lineage>
        <taxon>Bacteria</taxon>
        <taxon>Bacillati</taxon>
        <taxon>Actinomycetota</taxon>
        <taxon>Actinomycetes</taxon>
        <taxon>Mycobacteriales</taxon>
        <taxon>Hoyosellaceae</taxon>
        <taxon>Hoyosella</taxon>
    </lineage>
</organism>
<evidence type="ECO:0000313" key="1">
    <source>
        <dbReference type="EMBL" id="GGC68714.1"/>
    </source>
</evidence>
<evidence type="ECO:0000313" key="2">
    <source>
        <dbReference type="Proteomes" id="UP000641514"/>
    </source>
</evidence>
<reference evidence="1" key="2">
    <citation type="submission" date="2020-09" db="EMBL/GenBank/DDBJ databases">
        <authorList>
            <person name="Sun Q."/>
            <person name="Zhou Y."/>
        </authorList>
    </citation>
    <scope>NUCLEOTIDE SEQUENCE</scope>
    <source>
        <strain evidence="1">CGMCC 1.15478</strain>
    </source>
</reference>
<sequence>MPNVAIDIVGPGYSVCHINRSHNRSGGADPSWLHTSNKVIEDDPFYVDADFGYLPNDRNETR</sequence>
<reference evidence="1" key="1">
    <citation type="journal article" date="2014" name="Int. J. Syst. Evol. Microbiol.">
        <title>Complete genome sequence of Corynebacterium casei LMG S-19264T (=DSM 44701T), isolated from a smear-ripened cheese.</title>
        <authorList>
            <consortium name="US DOE Joint Genome Institute (JGI-PGF)"/>
            <person name="Walter F."/>
            <person name="Albersmeier A."/>
            <person name="Kalinowski J."/>
            <person name="Ruckert C."/>
        </authorList>
    </citation>
    <scope>NUCLEOTIDE SEQUENCE</scope>
    <source>
        <strain evidence="1">CGMCC 1.15478</strain>
    </source>
</reference>
<keyword evidence="2" id="KW-1185">Reference proteome</keyword>
<dbReference type="AlphaFoldDB" id="A0A916UDX6"/>
<proteinExistence type="predicted"/>
<name>A0A916UDX6_9ACTN</name>
<comment type="caution">
    <text evidence="1">The sequence shown here is derived from an EMBL/GenBank/DDBJ whole genome shotgun (WGS) entry which is preliminary data.</text>
</comment>
<gene>
    <name evidence="1" type="ORF">GCM10011410_21870</name>
</gene>
<accession>A0A916UDX6</accession>